<organism evidence="9 10">
    <name type="scientific">Roseateles oligotrophus</name>
    <dbReference type="NCBI Taxonomy" id="1769250"/>
    <lineage>
        <taxon>Bacteria</taxon>
        <taxon>Pseudomonadati</taxon>
        <taxon>Pseudomonadota</taxon>
        <taxon>Betaproteobacteria</taxon>
        <taxon>Burkholderiales</taxon>
        <taxon>Sphaerotilaceae</taxon>
        <taxon>Roseateles</taxon>
    </lineage>
</organism>
<evidence type="ECO:0000313" key="10">
    <source>
        <dbReference type="Proteomes" id="UP001209701"/>
    </source>
</evidence>
<dbReference type="InterPro" id="IPR005151">
    <property type="entry name" value="Tail-specific_protease"/>
</dbReference>
<evidence type="ECO:0000256" key="3">
    <source>
        <dbReference type="ARBA" id="ARBA00022801"/>
    </source>
</evidence>
<dbReference type="Gene3D" id="3.90.226.10">
    <property type="entry name" value="2-enoyl-CoA Hydratase, Chain A, domain 1"/>
    <property type="match status" value="1"/>
</dbReference>
<feature type="chain" id="PRO_5047333142" evidence="7">
    <location>
        <begin position="21"/>
        <end position="734"/>
    </location>
</feature>
<dbReference type="EMBL" id="JAJIRN010000001">
    <property type="protein sequence ID" value="MCV2367100.1"/>
    <property type="molecule type" value="Genomic_DNA"/>
</dbReference>
<dbReference type="PANTHER" id="PTHR32060:SF22">
    <property type="entry name" value="CARBOXYL-TERMINAL-PROCESSING PEPTIDASE 3, CHLOROPLASTIC"/>
    <property type="match status" value="1"/>
</dbReference>
<feature type="compositionally biased region" description="Basic and acidic residues" evidence="6">
    <location>
        <begin position="628"/>
        <end position="658"/>
    </location>
</feature>
<evidence type="ECO:0000256" key="6">
    <source>
        <dbReference type="SAM" id="MobiDB-lite"/>
    </source>
</evidence>
<keyword evidence="3 5" id="KW-0378">Hydrolase</keyword>
<keyword evidence="7" id="KW-0732">Signal</keyword>
<dbReference type="SUPFAM" id="SSF50156">
    <property type="entry name" value="PDZ domain-like"/>
    <property type="match status" value="1"/>
</dbReference>
<proteinExistence type="inferred from homology"/>
<dbReference type="RefSeq" id="WP_263569701.1">
    <property type="nucleotide sequence ID" value="NZ_JAJIRN010000001.1"/>
</dbReference>
<dbReference type="SMART" id="SM00228">
    <property type="entry name" value="PDZ"/>
    <property type="match status" value="1"/>
</dbReference>
<evidence type="ECO:0000256" key="2">
    <source>
        <dbReference type="ARBA" id="ARBA00022670"/>
    </source>
</evidence>
<keyword evidence="4 5" id="KW-0720">Serine protease</keyword>
<dbReference type="NCBIfam" id="TIGR00225">
    <property type="entry name" value="prc"/>
    <property type="match status" value="1"/>
</dbReference>
<feature type="region of interest" description="Disordered" evidence="6">
    <location>
        <begin position="628"/>
        <end position="667"/>
    </location>
</feature>
<dbReference type="PANTHER" id="PTHR32060">
    <property type="entry name" value="TAIL-SPECIFIC PROTEASE"/>
    <property type="match status" value="1"/>
</dbReference>
<evidence type="ECO:0000256" key="5">
    <source>
        <dbReference type="RuleBase" id="RU004404"/>
    </source>
</evidence>
<dbReference type="CDD" id="cd06782">
    <property type="entry name" value="cpPDZ_CPP-like"/>
    <property type="match status" value="1"/>
</dbReference>
<dbReference type="CDD" id="cd07560">
    <property type="entry name" value="Peptidase_S41_CPP"/>
    <property type="match status" value="1"/>
</dbReference>
<evidence type="ECO:0000256" key="7">
    <source>
        <dbReference type="SAM" id="SignalP"/>
    </source>
</evidence>
<dbReference type="InterPro" id="IPR040573">
    <property type="entry name" value="TSP_N"/>
</dbReference>
<comment type="caution">
    <text evidence="9">The sequence shown here is derived from an EMBL/GenBank/DDBJ whole genome shotgun (WGS) entry which is preliminary data.</text>
</comment>
<name>A0ABT2YBY7_9BURK</name>
<dbReference type="InterPro" id="IPR036034">
    <property type="entry name" value="PDZ_sf"/>
</dbReference>
<accession>A0ABT2YBY7</accession>
<gene>
    <name evidence="9" type="ORF">LNV07_03195</name>
</gene>
<dbReference type="GO" id="GO:0004252">
    <property type="term" value="F:serine-type endopeptidase activity"/>
    <property type="evidence" value="ECO:0007669"/>
    <property type="project" value="UniProtKB-EC"/>
</dbReference>
<dbReference type="InterPro" id="IPR029045">
    <property type="entry name" value="ClpP/crotonase-like_dom_sf"/>
</dbReference>
<protein>
    <submittedName>
        <fullName evidence="9">Carboxy terminal-processing peptidase</fullName>
        <ecNumber evidence="9">3.4.21.102</ecNumber>
    </submittedName>
</protein>
<dbReference type="Proteomes" id="UP001209701">
    <property type="component" value="Unassembled WGS sequence"/>
</dbReference>
<dbReference type="Pfam" id="PF11818">
    <property type="entry name" value="DUF3340"/>
    <property type="match status" value="1"/>
</dbReference>
<comment type="similarity">
    <text evidence="1 5">Belongs to the peptidase S41A family.</text>
</comment>
<keyword evidence="10" id="KW-1185">Reference proteome</keyword>
<dbReference type="Pfam" id="PF17804">
    <property type="entry name" value="TSP_NTD"/>
    <property type="match status" value="1"/>
</dbReference>
<dbReference type="Pfam" id="PF03572">
    <property type="entry name" value="Peptidase_S41"/>
    <property type="match status" value="1"/>
</dbReference>
<feature type="signal peptide" evidence="7">
    <location>
        <begin position="1"/>
        <end position="20"/>
    </location>
</feature>
<reference evidence="9 10" key="1">
    <citation type="submission" date="2021-11" db="EMBL/GenBank/DDBJ databases">
        <authorList>
            <person name="Liang Q."/>
            <person name="Mou H."/>
            <person name="Liu Z."/>
        </authorList>
    </citation>
    <scope>NUCLEOTIDE SEQUENCE [LARGE SCALE GENOMIC DNA]</scope>
    <source>
        <strain evidence="9 10">CHU3</strain>
    </source>
</reference>
<evidence type="ECO:0000256" key="4">
    <source>
        <dbReference type="ARBA" id="ARBA00022825"/>
    </source>
</evidence>
<dbReference type="InterPro" id="IPR004447">
    <property type="entry name" value="Peptidase_S41A"/>
</dbReference>
<dbReference type="InterPro" id="IPR001478">
    <property type="entry name" value="PDZ"/>
</dbReference>
<keyword evidence="2 5" id="KW-0645">Protease</keyword>
<dbReference type="Pfam" id="PF00595">
    <property type="entry name" value="PDZ"/>
    <property type="match status" value="1"/>
</dbReference>
<evidence type="ECO:0000313" key="9">
    <source>
        <dbReference type="EMBL" id="MCV2367100.1"/>
    </source>
</evidence>
<dbReference type="SMART" id="SM00245">
    <property type="entry name" value="TSPc"/>
    <property type="match status" value="1"/>
</dbReference>
<evidence type="ECO:0000259" key="8">
    <source>
        <dbReference type="PROSITE" id="PS50106"/>
    </source>
</evidence>
<evidence type="ECO:0000256" key="1">
    <source>
        <dbReference type="ARBA" id="ARBA00009179"/>
    </source>
</evidence>
<dbReference type="PROSITE" id="PS50106">
    <property type="entry name" value="PDZ"/>
    <property type="match status" value="1"/>
</dbReference>
<feature type="domain" description="PDZ" evidence="8">
    <location>
        <begin position="232"/>
        <end position="311"/>
    </location>
</feature>
<sequence length="734" mass="81336">MKKKSFVFLLSLGLALTSFAAVPEAPALLKPLPQQAQAAIMSAQILTRHHYKAEPLDDAMSEKIFDRYLKSLDPEKLFFLQSDVDQFAAARSKMDDAIGTQDLATPFAMFNLYQKRAQERMLYARELLDGSFDFSEKESYRFSREKEPWIKTEREIRDLWRQRVKNDWLRLKLAGSSDKVIKTTLTKRYDNSLSRMNKLKSEDVFQLFMNAYAMSVEPHTNYLGPRASEAFDISMRLSLVGIGAVLQERDELITIRELVPGGPAARSGKLKVGDRIVGVGQGADATPIDVVGWRLDDAVDLIRGKKDTVVVLNILPANAGPDGKPQVLSLVRNKISMEQQSAKKSILEIKQAATTRRIGVITLPTFYQDFEARARGDKEFKSVTRDVARLLAELKKDKVDGVMIDLRDNGGGSLAEAVELTSLFIGKGPVVQQRNSSGDVRVESEAQATASWEGPLGVLINRGSASASEIFAAAIQDYGRGIIVGEASFGKGTVQTMVNLDKMDRTPKLTNADKPKFGELKMTVAQFFRVNGGTTQLRGVSPDIGLASFSDSESFGESSFDNALPWVQIKPANYQVLGDMKELLPLLQIRHEHRIAKDRDYQLLLEDIKDFEVQRKVKLVSLNETERRAERDARSLKTKEREAARLADKGKGDKKTGKAEAAAAKLAAQDDGLQANERSLADELAAEKARKDTRDVLLDEAAHILGDAVDLLQSNLKLADQVAPGLARKIRSPQ</sequence>
<dbReference type="InterPro" id="IPR020992">
    <property type="entry name" value="Tail_Prtase_C"/>
</dbReference>
<dbReference type="SUPFAM" id="SSF52096">
    <property type="entry name" value="ClpP/crotonase"/>
    <property type="match status" value="1"/>
</dbReference>
<dbReference type="EC" id="3.4.21.102" evidence="9"/>
<dbReference type="Gene3D" id="2.30.42.10">
    <property type="match status" value="1"/>
</dbReference>